<keyword evidence="1 6" id="KW-0597">Phosphoprotein</keyword>
<dbReference type="Pfam" id="PF18546">
    <property type="entry name" value="MetOD1"/>
    <property type="match status" value="1"/>
</dbReference>
<keyword evidence="5" id="KW-0804">Transcription</keyword>
<dbReference type="GO" id="GO:0000976">
    <property type="term" value="F:transcription cis-regulatory region binding"/>
    <property type="evidence" value="ECO:0007669"/>
    <property type="project" value="TreeGrafter"/>
</dbReference>
<dbReference type="InterPro" id="IPR039420">
    <property type="entry name" value="WalR-like"/>
</dbReference>
<keyword evidence="2" id="KW-0902">Two-component regulatory system</keyword>
<evidence type="ECO:0000256" key="6">
    <source>
        <dbReference type="PROSITE-ProRule" id="PRU00169"/>
    </source>
</evidence>
<dbReference type="GO" id="GO:0032993">
    <property type="term" value="C:protein-DNA complex"/>
    <property type="evidence" value="ECO:0007669"/>
    <property type="project" value="TreeGrafter"/>
</dbReference>
<dbReference type="OrthoDB" id="9652at2157"/>
<organism evidence="8 9">
    <name type="scientific">Methanohalobium evestigatum (strain ATCC BAA-1072 / DSM 3721 / NBRC 107634 / OCM 161 / Z-7303)</name>
    <dbReference type="NCBI Taxonomy" id="644295"/>
    <lineage>
        <taxon>Archaea</taxon>
        <taxon>Methanobacteriati</taxon>
        <taxon>Methanobacteriota</taxon>
        <taxon>Stenosarchaea group</taxon>
        <taxon>Methanomicrobia</taxon>
        <taxon>Methanosarcinales</taxon>
        <taxon>Methanosarcinaceae</taxon>
        <taxon>Methanohalobium</taxon>
    </lineage>
</organism>
<evidence type="ECO:0000256" key="2">
    <source>
        <dbReference type="ARBA" id="ARBA00023012"/>
    </source>
</evidence>
<dbReference type="FunFam" id="3.40.50.2300:FF:000001">
    <property type="entry name" value="DNA-binding response regulator PhoB"/>
    <property type="match status" value="1"/>
</dbReference>
<dbReference type="CDD" id="cd17538">
    <property type="entry name" value="REC_D1_PleD-like"/>
    <property type="match status" value="1"/>
</dbReference>
<dbReference type="GO" id="GO:0005829">
    <property type="term" value="C:cytosol"/>
    <property type="evidence" value="ECO:0007669"/>
    <property type="project" value="TreeGrafter"/>
</dbReference>
<dbReference type="InterPro" id="IPR011006">
    <property type="entry name" value="CheY-like_superfamily"/>
</dbReference>
<keyword evidence="4" id="KW-0238">DNA-binding</keyword>
<dbReference type="PANTHER" id="PTHR48111:SF1">
    <property type="entry name" value="TWO-COMPONENT RESPONSE REGULATOR ORR33"/>
    <property type="match status" value="1"/>
</dbReference>
<proteinExistence type="predicted"/>
<dbReference type="SUPFAM" id="SSF52172">
    <property type="entry name" value="CheY-like"/>
    <property type="match status" value="1"/>
</dbReference>
<name>D7E992_METEZ</name>
<dbReference type="InterPro" id="IPR001789">
    <property type="entry name" value="Sig_transdc_resp-reg_receiver"/>
</dbReference>
<dbReference type="AlphaFoldDB" id="D7E992"/>
<sequence length="296" mass="33479">MERDNSESKILIVDDEPELVELLADYLDGYNTIAAYNGQEAINIIESDNIDVILLDVMMPDINGFEVCTHIKNDDSLNYIPVLMITALSDHDNKIHGLDSGADDFLTKPVDGEELNARVRSALRIKKLHDELMKNLNELYTQHQIRNILTGIIPTLLQQLPKEKKKILIHQMVKEIESLFNEIYVSNNKYKDTLELDSENINPDNVKKTCTEVMNYLGADFIAKEPDSKDNVLFALENTICPWGASQAKMNPILCNLTKKIFYNVASKAYSNVSINTVKTIGNGNCSCYFEILKNC</sequence>
<evidence type="ECO:0000256" key="3">
    <source>
        <dbReference type="ARBA" id="ARBA00023015"/>
    </source>
</evidence>
<evidence type="ECO:0000259" key="7">
    <source>
        <dbReference type="PROSITE" id="PS50110"/>
    </source>
</evidence>
<feature type="modified residue" description="4-aspartylphosphate" evidence="6">
    <location>
        <position position="56"/>
    </location>
</feature>
<dbReference type="RefSeq" id="WP_013194607.1">
    <property type="nucleotide sequence ID" value="NC_014253.1"/>
</dbReference>
<dbReference type="Gene3D" id="3.40.50.2300">
    <property type="match status" value="1"/>
</dbReference>
<evidence type="ECO:0000256" key="5">
    <source>
        <dbReference type="ARBA" id="ARBA00023163"/>
    </source>
</evidence>
<dbReference type="Proteomes" id="UP000000391">
    <property type="component" value="Chromosome"/>
</dbReference>
<protein>
    <submittedName>
        <fullName evidence="8">Response regulator receiver protein</fullName>
    </submittedName>
</protein>
<dbReference type="HOGENOM" id="CLU_938793_0_0_2"/>
<dbReference type="EMBL" id="CP002069">
    <property type="protein sequence ID" value="ADI74040.1"/>
    <property type="molecule type" value="Genomic_DNA"/>
</dbReference>
<dbReference type="PANTHER" id="PTHR48111">
    <property type="entry name" value="REGULATOR OF RPOS"/>
    <property type="match status" value="1"/>
</dbReference>
<keyword evidence="3" id="KW-0805">Transcription regulation</keyword>
<dbReference type="GO" id="GO:0000156">
    <property type="term" value="F:phosphorelay response regulator activity"/>
    <property type="evidence" value="ECO:0007669"/>
    <property type="project" value="TreeGrafter"/>
</dbReference>
<dbReference type="InterPro" id="IPR041359">
    <property type="entry name" value="MetOD1"/>
</dbReference>
<feature type="domain" description="Response regulatory" evidence="7">
    <location>
        <begin position="9"/>
        <end position="123"/>
    </location>
</feature>
<keyword evidence="9" id="KW-1185">Reference proteome</keyword>
<dbReference type="SMART" id="SM00448">
    <property type="entry name" value="REC"/>
    <property type="match status" value="1"/>
</dbReference>
<gene>
    <name evidence="8" type="ordered locus">Metev_1159</name>
</gene>
<evidence type="ECO:0000313" key="9">
    <source>
        <dbReference type="Proteomes" id="UP000000391"/>
    </source>
</evidence>
<evidence type="ECO:0000313" key="8">
    <source>
        <dbReference type="EMBL" id="ADI74040.1"/>
    </source>
</evidence>
<dbReference type="Pfam" id="PF00072">
    <property type="entry name" value="Response_reg"/>
    <property type="match status" value="1"/>
</dbReference>
<evidence type="ECO:0000256" key="1">
    <source>
        <dbReference type="ARBA" id="ARBA00022553"/>
    </source>
</evidence>
<dbReference type="KEGG" id="mev:Metev_1159"/>
<reference evidence="8 9" key="1">
    <citation type="submission" date="2010-06" db="EMBL/GenBank/DDBJ databases">
        <title>Complete sequence chromosome of Methanohalobium evestigatum Z-7303.</title>
        <authorList>
            <consortium name="US DOE Joint Genome Institute"/>
            <person name="Lucas S."/>
            <person name="Copeland A."/>
            <person name="Lapidus A."/>
            <person name="Cheng J.-F."/>
            <person name="Bruce D."/>
            <person name="Goodwin L."/>
            <person name="Pitluck S."/>
            <person name="Saunders E."/>
            <person name="Detter J.C."/>
            <person name="Han C."/>
            <person name="Tapia R."/>
            <person name="Land M."/>
            <person name="Hauser L."/>
            <person name="Kyrpides N."/>
            <person name="Mikhailova N."/>
            <person name="Sieprawska-Lupa M."/>
            <person name="Whitman W.B."/>
            <person name="Anderson I."/>
            <person name="Woyke T."/>
        </authorList>
    </citation>
    <scope>NUCLEOTIDE SEQUENCE [LARGE SCALE GENOMIC DNA]</scope>
    <source>
        <strain evidence="9">ATCC BAA-1072 / DSM 3721 / NBRC 107634 / OCM 161 / Z-7303</strain>
    </source>
</reference>
<dbReference type="PROSITE" id="PS50110">
    <property type="entry name" value="RESPONSE_REGULATORY"/>
    <property type="match status" value="1"/>
</dbReference>
<accession>D7E992</accession>
<dbReference type="GeneID" id="9346792"/>
<evidence type="ECO:0000256" key="4">
    <source>
        <dbReference type="ARBA" id="ARBA00023125"/>
    </source>
</evidence>
<dbReference type="GO" id="GO:0006355">
    <property type="term" value="P:regulation of DNA-templated transcription"/>
    <property type="evidence" value="ECO:0007669"/>
    <property type="project" value="TreeGrafter"/>
</dbReference>
<dbReference type="STRING" id="644295.Metev_1159"/>